<sequence length="170" mass="19764">MDGNPETAIEELFDSYASDVYRFVRYMIGDSPDIDDIIQEIFYRAYKSWHQFRGQASAKTWLLRMARNYVIDQLRRTKRRPKYLDIADCQIAVQHDPLARIEMEELILKLPAKYRQVIILRYVEACSVHDTAIVLGWSESKVRTCAHRALKMLRSILEESCMKGAGTSGI</sequence>
<dbReference type="SUPFAM" id="SSF88659">
    <property type="entry name" value="Sigma3 and sigma4 domains of RNA polymerase sigma factors"/>
    <property type="match status" value="1"/>
</dbReference>
<keyword evidence="3" id="KW-0731">Sigma factor</keyword>
<dbReference type="EMBL" id="FPBV01000011">
    <property type="protein sequence ID" value="SFU87842.1"/>
    <property type="molecule type" value="Genomic_DNA"/>
</dbReference>
<feature type="domain" description="RNA polymerase sigma factor 70 region 4 type 2" evidence="6">
    <location>
        <begin position="102"/>
        <end position="153"/>
    </location>
</feature>
<evidence type="ECO:0000259" key="5">
    <source>
        <dbReference type="Pfam" id="PF04542"/>
    </source>
</evidence>
<reference evidence="8" key="1">
    <citation type="submission" date="2016-10" db="EMBL/GenBank/DDBJ databases">
        <authorList>
            <person name="Varghese N."/>
        </authorList>
    </citation>
    <scope>NUCLEOTIDE SEQUENCE [LARGE SCALE GENOMIC DNA]</scope>
    <source>
        <strain evidence="8">DSM 17980</strain>
    </source>
</reference>
<accession>A0A1I7JRP3</accession>
<evidence type="ECO:0000256" key="3">
    <source>
        <dbReference type="ARBA" id="ARBA00023082"/>
    </source>
</evidence>
<keyword evidence="8" id="KW-1185">Reference proteome</keyword>
<dbReference type="InterPro" id="IPR039425">
    <property type="entry name" value="RNA_pol_sigma-70-like"/>
</dbReference>
<dbReference type="Pfam" id="PF08281">
    <property type="entry name" value="Sigma70_r4_2"/>
    <property type="match status" value="1"/>
</dbReference>
<keyword evidence="4" id="KW-0804">Transcription</keyword>
<protein>
    <submittedName>
        <fullName evidence="7">RNA polymerase sigma-70 factor, ECF subfamily</fullName>
    </submittedName>
</protein>
<dbReference type="AlphaFoldDB" id="A0A1I7JRP3"/>
<dbReference type="PANTHER" id="PTHR43133">
    <property type="entry name" value="RNA POLYMERASE ECF-TYPE SIGMA FACTO"/>
    <property type="match status" value="1"/>
</dbReference>
<dbReference type="GO" id="GO:0016987">
    <property type="term" value="F:sigma factor activity"/>
    <property type="evidence" value="ECO:0007669"/>
    <property type="project" value="UniProtKB-KW"/>
</dbReference>
<dbReference type="InterPro" id="IPR036388">
    <property type="entry name" value="WH-like_DNA-bd_sf"/>
</dbReference>
<name>A0A1I7JRP3_9BACL</name>
<dbReference type="Pfam" id="PF04542">
    <property type="entry name" value="Sigma70_r2"/>
    <property type="match status" value="1"/>
</dbReference>
<evidence type="ECO:0000259" key="6">
    <source>
        <dbReference type="Pfam" id="PF08281"/>
    </source>
</evidence>
<feature type="domain" description="RNA polymerase sigma-70 region 2" evidence="5">
    <location>
        <begin position="12"/>
        <end position="80"/>
    </location>
</feature>
<dbReference type="InterPro" id="IPR013325">
    <property type="entry name" value="RNA_pol_sigma_r2"/>
</dbReference>
<dbReference type="InterPro" id="IPR007627">
    <property type="entry name" value="RNA_pol_sigma70_r2"/>
</dbReference>
<dbReference type="Gene3D" id="1.10.10.10">
    <property type="entry name" value="Winged helix-like DNA-binding domain superfamily/Winged helix DNA-binding domain"/>
    <property type="match status" value="1"/>
</dbReference>
<dbReference type="SUPFAM" id="SSF88946">
    <property type="entry name" value="Sigma2 domain of RNA polymerase sigma factors"/>
    <property type="match status" value="1"/>
</dbReference>
<organism evidence="7 8">
    <name type="scientific">Alicyclobacillus macrosporangiidus</name>
    <dbReference type="NCBI Taxonomy" id="392015"/>
    <lineage>
        <taxon>Bacteria</taxon>
        <taxon>Bacillati</taxon>
        <taxon>Bacillota</taxon>
        <taxon>Bacilli</taxon>
        <taxon>Bacillales</taxon>
        <taxon>Alicyclobacillaceae</taxon>
        <taxon>Alicyclobacillus</taxon>
    </lineage>
</organism>
<dbReference type="GO" id="GO:0006352">
    <property type="term" value="P:DNA-templated transcription initiation"/>
    <property type="evidence" value="ECO:0007669"/>
    <property type="project" value="InterPro"/>
</dbReference>
<keyword evidence="2" id="KW-0805">Transcription regulation</keyword>
<dbReference type="InterPro" id="IPR013249">
    <property type="entry name" value="RNA_pol_sigma70_r4_t2"/>
</dbReference>
<dbReference type="GO" id="GO:0003677">
    <property type="term" value="F:DNA binding"/>
    <property type="evidence" value="ECO:0007669"/>
    <property type="project" value="InterPro"/>
</dbReference>
<dbReference type="InterPro" id="IPR013324">
    <property type="entry name" value="RNA_pol_sigma_r3/r4-like"/>
</dbReference>
<dbReference type="InterPro" id="IPR014284">
    <property type="entry name" value="RNA_pol_sigma-70_dom"/>
</dbReference>
<evidence type="ECO:0000313" key="7">
    <source>
        <dbReference type="EMBL" id="SFU87842.1"/>
    </source>
</evidence>
<comment type="similarity">
    <text evidence="1">Belongs to the sigma-70 factor family. ECF subfamily.</text>
</comment>
<dbReference type="NCBIfam" id="TIGR02937">
    <property type="entry name" value="sigma70-ECF"/>
    <property type="match status" value="1"/>
</dbReference>
<dbReference type="Gene3D" id="1.10.1740.10">
    <property type="match status" value="1"/>
</dbReference>
<evidence type="ECO:0000313" key="8">
    <source>
        <dbReference type="Proteomes" id="UP000183508"/>
    </source>
</evidence>
<gene>
    <name evidence="7" type="ORF">SAMN05421543_11182</name>
</gene>
<dbReference type="STRING" id="392015.SAMN05421543_11182"/>
<dbReference type="PANTHER" id="PTHR43133:SF60">
    <property type="entry name" value="RNA POLYMERASE SIGMA FACTOR SIGV"/>
    <property type="match status" value="1"/>
</dbReference>
<evidence type="ECO:0000256" key="2">
    <source>
        <dbReference type="ARBA" id="ARBA00023015"/>
    </source>
</evidence>
<evidence type="ECO:0000256" key="1">
    <source>
        <dbReference type="ARBA" id="ARBA00010641"/>
    </source>
</evidence>
<proteinExistence type="inferred from homology"/>
<dbReference type="CDD" id="cd06171">
    <property type="entry name" value="Sigma70_r4"/>
    <property type="match status" value="1"/>
</dbReference>
<evidence type="ECO:0000256" key="4">
    <source>
        <dbReference type="ARBA" id="ARBA00023163"/>
    </source>
</evidence>
<dbReference type="Proteomes" id="UP000183508">
    <property type="component" value="Unassembled WGS sequence"/>
</dbReference>